<feature type="chain" id="PRO_5020936625" evidence="1">
    <location>
        <begin position="21"/>
        <end position="268"/>
    </location>
</feature>
<reference evidence="3 4" key="1">
    <citation type="submission" date="2019-03" db="EMBL/GenBank/DDBJ databases">
        <title>Genomic Encyclopedia of Archaeal and Bacterial Type Strains, Phase II (KMG-II): from individual species to whole genera.</title>
        <authorList>
            <person name="Goeker M."/>
        </authorList>
    </citation>
    <scope>NUCLEOTIDE SEQUENCE [LARGE SCALE GENOMIC DNA]</scope>
    <source>
        <strain evidence="3 4">DSM 28323</strain>
    </source>
</reference>
<dbReference type="GO" id="GO:0080030">
    <property type="term" value="F:methyl indole-3-acetate esterase activity"/>
    <property type="evidence" value="ECO:0007669"/>
    <property type="project" value="TreeGrafter"/>
</dbReference>
<protein>
    <submittedName>
        <fullName evidence="3">Alpha/beta hydrolase family protein</fullName>
    </submittedName>
</protein>
<dbReference type="InterPro" id="IPR045889">
    <property type="entry name" value="MES/HNL"/>
</dbReference>
<keyword evidence="3" id="KW-0378">Hydrolase</keyword>
<dbReference type="PANTHER" id="PTHR10992:SF1086">
    <property type="entry name" value="AB HYDROLASE-1 DOMAIN-CONTAINING PROTEIN"/>
    <property type="match status" value="1"/>
</dbReference>
<gene>
    <name evidence="3" type="ORF">BC659_0202</name>
</gene>
<dbReference type="InterPro" id="IPR000073">
    <property type="entry name" value="AB_hydrolase_1"/>
</dbReference>
<comment type="caution">
    <text evidence="3">The sequence shown here is derived from an EMBL/GenBank/DDBJ whole genome shotgun (WGS) entry which is preliminary data.</text>
</comment>
<keyword evidence="1" id="KW-0732">Signal</keyword>
<dbReference type="RefSeq" id="WP_133472704.1">
    <property type="nucleotide sequence ID" value="NZ_SNWP01000010.1"/>
</dbReference>
<accession>A0A4R6IZ34</accession>
<dbReference type="Pfam" id="PF12697">
    <property type="entry name" value="Abhydrolase_6"/>
    <property type="match status" value="1"/>
</dbReference>
<evidence type="ECO:0000313" key="4">
    <source>
        <dbReference type="Proteomes" id="UP000295741"/>
    </source>
</evidence>
<dbReference type="Proteomes" id="UP000295741">
    <property type="component" value="Unassembled WGS sequence"/>
</dbReference>
<organism evidence="3 4">
    <name type="scientific">Sediminibacterium goheungense</name>
    <dbReference type="NCBI Taxonomy" id="1086393"/>
    <lineage>
        <taxon>Bacteria</taxon>
        <taxon>Pseudomonadati</taxon>
        <taxon>Bacteroidota</taxon>
        <taxon>Chitinophagia</taxon>
        <taxon>Chitinophagales</taxon>
        <taxon>Chitinophagaceae</taxon>
        <taxon>Sediminibacterium</taxon>
    </lineage>
</organism>
<dbReference type="EMBL" id="SNWP01000010">
    <property type="protein sequence ID" value="TDO28142.1"/>
    <property type="molecule type" value="Genomic_DNA"/>
</dbReference>
<sequence length="268" mass="29790">MKKWTIITALMLFVHQLSFAQNNNKTYILIHGAWHGAWSWYKVVPEMTKQGYKAIAIDLPGHGNDTTNPEIVTFRMYVDKVKEVANRINGQVILVGHSMSGTVISQAAEELGINKVNKLVYLDAFLPRNGESVSKLAGMIFQTLPQETDTAKVTFAKGIVTAPNGKTRTFKPEVADVVFYHDCTPKDKMIAHKNLCSQAVEPLGATVSVTDGIYGQIPKYYILCTEGKDLDKSLLPTRVKCEKVIKIATSHSPFFSQPKELVKIFTSL</sequence>
<keyword evidence="4" id="KW-1185">Reference proteome</keyword>
<evidence type="ECO:0000313" key="3">
    <source>
        <dbReference type="EMBL" id="TDO28142.1"/>
    </source>
</evidence>
<dbReference type="PANTHER" id="PTHR10992">
    <property type="entry name" value="METHYLESTERASE FAMILY MEMBER"/>
    <property type="match status" value="1"/>
</dbReference>
<dbReference type="GO" id="GO:0080032">
    <property type="term" value="F:methyl jasmonate esterase activity"/>
    <property type="evidence" value="ECO:0007669"/>
    <property type="project" value="TreeGrafter"/>
</dbReference>
<name>A0A4R6IZ34_9BACT</name>
<dbReference type="AlphaFoldDB" id="A0A4R6IZ34"/>
<dbReference type="Gene3D" id="3.40.50.1820">
    <property type="entry name" value="alpha/beta hydrolase"/>
    <property type="match status" value="1"/>
</dbReference>
<dbReference type="OrthoDB" id="9112061at2"/>
<evidence type="ECO:0000256" key="1">
    <source>
        <dbReference type="SAM" id="SignalP"/>
    </source>
</evidence>
<feature type="signal peptide" evidence="1">
    <location>
        <begin position="1"/>
        <end position="20"/>
    </location>
</feature>
<evidence type="ECO:0000259" key="2">
    <source>
        <dbReference type="Pfam" id="PF12697"/>
    </source>
</evidence>
<proteinExistence type="predicted"/>
<dbReference type="SUPFAM" id="SSF53474">
    <property type="entry name" value="alpha/beta-Hydrolases"/>
    <property type="match status" value="1"/>
</dbReference>
<feature type="domain" description="AB hydrolase-1" evidence="2">
    <location>
        <begin position="28"/>
        <end position="263"/>
    </location>
</feature>
<dbReference type="InterPro" id="IPR029058">
    <property type="entry name" value="AB_hydrolase_fold"/>
</dbReference>